<dbReference type="Proteomes" id="UP001476950">
    <property type="component" value="Unassembled WGS sequence"/>
</dbReference>
<comment type="caution">
    <text evidence="1">The sequence shown here is derived from an EMBL/GenBank/DDBJ whole genome shotgun (WGS) entry which is preliminary data.</text>
</comment>
<dbReference type="Pfam" id="PF11209">
    <property type="entry name" value="LmeA"/>
    <property type="match status" value="1"/>
</dbReference>
<dbReference type="EMBL" id="JAMPLM010000002">
    <property type="protein sequence ID" value="MEP1057557.1"/>
    <property type="molecule type" value="Genomic_DNA"/>
</dbReference>
<dbReference type="RefSeq" id="WP_190450502.1">
    <property type="nucleotide sequence ID" value="NZ_JAMPLM010000002.1"/>
</dbReference>
<accession>A0ABV0KER5</accession>
<dbReference type="InterPro" id="IPR021373">
    <property type="entry name" value="DUF2993"/>
</dbReference>
<organism evidence="1 2">
    <name type="scientific">Stenomitos frigidus AS-A4</name>
    <dbReference type="NCBI Taxonomy" id="2933935"/>
    <lineage>
        <taxon>Bacteria</taxon>
        <taxon>Bacillati</taxon>
        <taxon>Cyanobacteriota</taxon>
        <taxon>Cyanophyceae</taxon>
        <taxon>Leptolyngbyales</taxon>
        <taxon>Leptolyngbyaceae</taxon>
        <taxon>Stenomitos</taxon>
    </lineage>
</organism>
<reference evidence="1 2" key="1">
    <citation type="submission" date="2022-04" db="EMBL/GenBank/DDBJ databases">
        <title>Positive selection, recombination, and allopatry shape intraspecific diversity of widespread and dominant cyanobacteria.</title>
        <authorList>
            <person name="Wei J."/>
            <person name="Shu W."/>
            <person name="Hu C."/>
        </authorList>
    </citation>
    <scope>NUCLEOTIDE SEQUENCE [LARGE SCALE GENOMIC DNA]</scope>
    <source>
        <strain evidence="1 2">AS-A4</strain>
    </source>
</reference>
<name>A0ABV0KER5_9CYAN</name>
<proteinExistence type="predicted"/>
<gene>
    <name evidence="1" type="ORF">NDI38_03845</name>
</gene>
<evidence type="ECO:0000313" key="2">
    <source>
        <dbReference type="Proteomes" id="UP001476950"/>
    </source>
</evidence>
<protein>
    <submittedName>
        <fullName evidence="1">DUF2993 domain-containing protein</fullName>
    </submittedName>
</protein>
<evidence type="ECO:0000313" key="1">
    <source>
        <dbReference type="EMBL" id="MEP1057557.1"/>
    </source>
</evidence>
<sequence>MILFTNDTTGVYDMTAGSPDLGEQALSKIVEAGMTSQLDEAENVDVDIRTNPVKLVQGEVDSVTIVGKGLVMKQDLRMETLEINTDKISINPLSAIFGNIEFNQSTNAEAHIVLLDSDLNRALSSDFVQAKLCGLKMTVEGQPVTIDVKKAEVSLPGNNQLVVNSDFLLVESGESKQLTATAVPKVQQNGQCIALDVLSAEGQGLTDELTTAIFDQIASLLDLRNFKLPVASFQVHTLEAQQGKLVLHATTEIDKIPSA</sequence>
<keyword evidence="2" id="KW-1185">Reference proteome</keyword>